<evidence type="ECO:0000313" key="3">
    <source>
        <dbReference type="Proteomes" id="UP000000271"/>
    </source>
</evidence>
<name>D6XSH3_BACIE</name>
<dbReference type="Proteomes" id="UP000000271">
    <property type="component" value="Chromosome"/>
</dbReference>
<dbReference type="AlphaFoldDB" id="D6XSH3"/>
<dbReference type="eggNOG" id="ENOG502ZBRG">
    <property type="taxonomic scope" value="Bacteria"/>
</dbReference>
<dbReference type="InterPro" id="IPR011528">
    <property type="entry name" value="NERD"/>
</dbReference>
<dbReference type="Pfam" id="PF08378">
    <property type="entry name" value="NERD"/>
    <property type="match status" value="1"/>
</dbReference>
<dbReference type="EMBL" id="CP001791">
    <property type="protein sequence ID" value="ADH98759.1"/>
    <property type="molecule type" value="Genomic_DNA"/>
</dbReference>
<dbReference type="OrthoDB" id="2433183at2"/>
<dbReference type="RefSeq" id="WP_013172183.1">
    <property type="nucleotide sequence ID" value="NC_014219.1"/>
</dbReference>
<accession>D6XSH3</accession>
<organism evidence="2 3">
    <name type="scientific">Bacillus selenitireducens (strain ATCC 700615 / DSM 15326 / MLS10)</name>
    <dbReference type="NCBI Taxonomy" id="439292"/>
    <lineage>
        <taxon>Bacteria</taxon>
        <taxon>Bacillati</taxon>
        <taxon>Bacillota</taxon>
        <taxon>Bacilli</taxon>
        <taxon>Bacillales</taxon>
        <taxon>Bacillaceae</taxon>
        <taxon>Salisediminibacterium</taxon>
    </lineage>
</organism>
<dbReference type="STRING" id="439292.Bsel_1247"/>
<evidence type="ECO:0000313" key="2">
    <source>
        <dbReference type="EMBL" id="ADH98759.1"/>
    </source>
</evidence>
<dbReference type="HOGENOM" id="CLU_873697_0_0_9"/>
<sequence length="316" mass="38198">MAQLIKLSEYVSRYEIDIYRYPSRYVRLKKERWQRLKQDWEARQKRQRLMQPWIRRDPDDPSKLRQAVSKWRKLFSSDAADDFDWELEDQSEEKTFEELKDKFRDELFRFQISWASSTVSEISQVKKSYYYDGFLRFLTQELPDTVFVMYHPVCYLKKAPVDMDVLLITPSEIWIIRHLRGSDQTIFNRESDRHWVQTKQDRKERFMNPYVDLRRMKQVLDYLLEGSDTVMPVRQAVLSMEGFIDVSKLSTKTFLYDRRTIHEFKEKLLRSSAPIKSHQLKIADKLLANSMTISSIRDNMELEEEPLDSNPENRYD</sequence>
<gene>
    <name evidence="2" type="ordered locus">Bsel_1247</name>
</gene>
<evidence type="ECO:0000259" key="1">
    <source>
        <dbReference type="Pfam" id="PF08378"/>
    </source>
</evidence>
<keyword evidence="3" id="KW-1185">Reference proteome</keyword>
<dbReference type="KEGG" id="bse:Bsel_1247"/>
<proteinExistence type="predicted"/>
<feature type="domain" description="NERD" evidence="1">
    <location>
        <begin position="146"/>
        <end position="236"/>
    </location>
</feature>
<reference evidence="2" key="1">
    <citation type="submission" date="2009-10" db="EMBL/GenBank/DDBJ databases">
        <title>Complete sequence of Bacillus selenitireducens MLS10.</title>
        <authorList>
            <consortium name="US DOE Joint Genome Institute"/>
            <person name="Lucas S."/>
            <person name="Copeland A."/>
            <person name="Lapidus A."/>
            <person name="Glavina del Rio T."/>
            <person name="Dalin E."/>
            <person name="Tice H."/>
            <person name="Bruce D."/>
            <person name="Goodwin L."/>
            <person name="Pitluck S."/>
            <person name="Sims D."/>
            <person name="Brettin T."/>
            <person name="Detter J.C."/>
            <person name="Han C."/>
            <person name="Larimer F."/>
            <person name="Land M."/>
            <person name="Hauser L."/>
            <person name="Kyrpides N."/>
            <person name="Ovchinnikova G."/>
            <person name="Stolz J."/>
        </authorList>
    </citation>
    <scope>NUCLEOTIDE SEQUENCE [LARGE SCALE GENOMIC DNA]</scope>
    <source>
        <strain evidence="2">MLS10</strain>
    </source>
</reference>
<protein>
    <recommendedName>
        <fullName evidence="1">NERD domain-containing protein</fullName>
    </recommendedName>
</protein>